<sequence>MAALSDTLVVPVDLAALCVGETDVNGSATQPYGTKDFSRLAPDFSLLPYAADGSARNSGPYLSSQVLPGVFQKASDPLDTGIHLHWALPETLTHGTQNTAGSISFQAAPNRWLVLRIATNTAVPQTPETSLKAWILESDRLWDGETPLQPTDPVQNAASLAVPIEPTPNVQPNKSWKTLGRVFALDGWAEAPSAQRANLTALGYGEATYAATYQLCPNVFGFWDTLADLDPAAYPPASTRVSYLLAGWHADAKDDPLTRIAYPAGATLAEKIAAIAAAYGWSFPADGLAAVPGRTVYTSLLTNIAWDKTTHYITPRQPGPDGIKVAIGNTTPEALSALIAAQPDFAGLQNVELILNALQLGLLTRIELPGGLRDVEDALHKNGFASASQGTVWTIEAATGADLGSAEGAPSLAELPPETGDALNALNLAQAQADELERNCDSLRARIFADWVRYMQVQYSPPPPGGYPVTADQARQFITAETGSLNTLLSDLQTARQSVVTAQAALLDTLDPRYSLTTTDGARFHAPTDPALLFSGEEVRPAYRAAPAEARDPAGNMVCRVATTVLSSLAATSGQSQFKIDAASLPSLALPAGLPVAEAMTALTGEAFLADPVQAPVAAAAFARLGGAGNPALADFSGFTAQIQAAQAALYGTAPEPSLHFTGTPPSPLAFKPWSRPWLPIILQWEVEHFPNALPPYPPGFLTANYTFGPDELDLQFNGSIPADKSNSRTYEGTIVLTGNTEINIRQQIEAYLTNFPDSDIDAELREILDNLHPAMQAQALSGFNQSFLMLARILQMGVSDPLGILKGVFFANFTNVTVKEAVAAFNTDSPLGNNTFSPLRNGGFRVTRVRIIDTFGQPLDLPAPAIVRAENLIPPAESEELINLPLRITQPSRLLFNWLSADNDAVEMNSHPATTPVFGWVLFNRLDQALMIYDESGTALGSFNLLGPFWQGAPGNQATFAKPIEEVFADANPHLRAFALGMSSAADPVAYLGEMLKAIDKSLGFIAPGQNQPFDSLSILIGRPLALTRASLDLQLLGLPAMNQSLASFAAATGASDPLQRDDGGATAVKIPVVLGAFDDIDDGLTGYFIDDGSGTAYQTFYTEAADPEDSHGVKPPAPDQITLVTPAASAPVTVAMLIDPNAPVHARTGLLPLTELAIPSSMISNDLARIAVTFLTTPVLLADEPQVPVPPESGYVWNWVTQIAGAGQWSVTPVAGGDDVSLLPQQIQEGWLKLEHAPDTRSGASPRRFRKK</sequence>
<dbReference type="AlphaFoldDB" id="A0A0U3N8I0"/>
<name>A0A0U3N8I0_9HYPH</name>
<gene>
    <name evidence="2" type="ORF">APZ00_11485</name>
</gene>
<evidence type="ECO:0000313" key="3">
    <source>
        <dbReference type="Proteomes" id="UP000064921"/>
    </source>
</evidence>
<accession>A0A0U3N8I0</accession>
<evidence type="ECO:0000313" key="2">
    <source>
        <dbReference type="EMBL" id="ALV27611.1"/>
    </source>
</evidence>
<dbReference type="STRING" id="121719.APZ00_11485"/>
<dbReference type="KEGG" id="pphr:APZ00_11485"/>
<dbReference type="RefSeq" id="WP_058898972.1">
    <property type="nucleotide sequence ID" value="NZ_CP013068.1"/>
</dbReference>
<keyword evidence="1" id="KW-0175">Coiled coil</keyword>
<dbReference type="Proteomes" id="UP000064921">
    <property type="component" value="Chromosome"/>
</dbReference>
<organism evidence="2 3">
    <name type="scientific">Pannonibacter phragmitetus</name>
    <dbReference type="NCBI Taxonomy" id="121719"/>
    <lineage>
        <taxon>Bacteria</taxon>
        <taxon>Pseudomonadati</taxon>
        <taxon>Pseudomonadota</taxon>
        <taxon>Alphaproteobacteria</taxon>
        <taxon>Hyphomicrobiales</taxon>
        <taxon>Stappiaceae</taxon>
        <taxon>Pannonibacter</taxon>
    </lineage>
</organism>
<keyword evidence="3" id="KW-1185">Reference proteome</keyword>
<feature type="coiled-coil region" evidence="1">
    <location>
        <begin position="419"/>
        <end position="446"/>
    </location>
</feature>
<protein>
    <submittedName>
        <fullName evidence="2">Uncharacterized protein</fullName>
    </submittedName>
</protein>
<proteinExistence type="predicted"/>
<dbReference type="EMBL" id="CP013068">
    <property type="protein sequence ID" value="ALV27611.1"/>
    <property type="molecule type" value="Genomic_DNA"/>
</dbReference>
<evidence type="ECO:0000256" key="1">
    <source>
        <dbReference type="SAM" id="Coils"/>
    </source>
</evidence>
<reference evidence="2 3" key="1">
    <citation type="submission" date="2015-10" db="EMBL/GenBank/DDBJ databases">
        <title>The world's first case of liver abscess caused by Pannonibacter phragmitetus.</title>
        <authorList>
            <person name="Ming D."/>
            <person name="Wang M."/>
            <person name="Zhou Y."/>
            <person name="Jiang T."/>
            <person name="Hu S."/>
        </authorList>
    </citation>
    <scope>NUCLEOTIDE SEQUENCE [LARGE SCALE GENOMIC DNA]</scope>
    <source>
        <strain evidence="2 3">31801</strain>
    </source>
</reference>
<dbReference type="eggNOG" id="COG1413">
    <property type="taxonomic scope" value="Bacteria"/>
</dbReference>